<dbReference type="SUPFAM" id="SSF53748">
    <property type="entry name" value="Phosphoglycerate kinase"/>
    <property type="match status" value="1"/>
</dbReference>
<comment type="catalytic activity">
    <reaction evidence="1 17">
        <text>(2R)-3-phosphoglycerate + ATP = (2R)-3-phospho-glyceroyl phosphate + ADP</text>
        <dbReference type="Rhea" id="RHEA:14801"/>
        <dbReference type="ChEBI" id="CHEBI:30616"/>
        <dbReference type="ChEBI" id="CHEBI:57604"/>
        <dbReference type="ChEBI" id="CHEBI:58272"/>
        <dbReference type="ChEBI" id="CHEBI:456216"/>
        <dbReference type="EC" id="2.7.2.3"/>
    </reaction>
</comment>
<evidence type="ECO:0000256" key="3">
    <source>
        <dbReference type="ARBA" id="ARBA00004838"/>
    </source>
</evidence>
<comment type="caution">
    <text evidence="19">The sequence shown here is derived from an EMBL/GenBank/DDBJ whole genome shotgun (WGS) entry which is preliminary data.</text>
</comment>
<keyword evidence="20" id="KW-1185">Reference proteome</keyword>
<comment type="subunit">
    <text evidence="5 18">Monomer.</text>
</comment>
<keyword evidence="12 16" id="KW-0067">ATP-binding</keyword>
<dbReference type="Gene3D" id="3.40.50.1260">
    <property type="entry name" value="Phosphoglycerate kinase, N-terminal domain"/>
    <property type="match status" value="3"/>
</dbReference>
<dbReference type="GO" id="GO:0006096">
    <property type="term" value="P:glycolytic process"/>
    <property type="evidence" value="ECO:0007669"/>
    <property type="project" value="UniProtKB-KW"/>
</dbReference>
<dbReference type="FunFam" id="3.40.50.1260:FF:000006">
    <property type="entry name" value="Phosphoglycerate kinase"/>
    <property type="match status" value="1"/>
</dbReference>
<dbReference type="FunFam" id="3.40.50.1260:FF:000031">
    <property type="entry name" value="Phosphoglycerate kinase 1"/>
    <property type="match status" value="1"/>
</dbReference>
<evidence type="ECO:0000256" key="2">
    <source>
        <dbReference type="ARBA" id="ARBA00001946"/>
    </source>
</evidence>
<dbReference type="Pfam" id="PF00162">
    <property type="entry name" value="PGK"/>
    <property type="match status" value="1"/>
</dbReference>
<feature type="binding site" evidence="15">
    <location>
        <begin position="63"/>
        <end position="66"/>
    </location>
    <ligand>
        <name>substrate</name>
    </ligand>
</feature>
<feature type="binding site" evidence="16">
    <location>
        <position position="217"/>
    </location>
    <ligand>
        <name>ATP</name>
        <dbReference type="ChEBI" id="CHEBI:30616"/>
    </ligand>
</feature>
<dbReference type="GO" id="GO:0006094">
    <property type="term" value="P:gluconeogenesis"/>
    <property type="evidence" value="ECO:0007669"/>
    <property type="project" value="TreeGrafter"/>
</dbReference>
<dbReference type="PANTHER" id="PTHR11406">
    <property type="entry name" value="PHOSPHOGLYCERATE KINASE"/>
    <property type="match status" value="1"/>
</dbReference>
<evidence type="ECO:0000256" key="13">
    <source>
        <dbReference type="ARBA" id="ARBA00022842"/>
    </source>
</evidence>
<feature type="binding site" evidence="15">
    <location>
        <position position="169"/>
    </location>
    <ligand>
        <name>(2R)-3-phosphoglycerate</name>
        <dbReference type="ChEBI" id="CHEBI:58272"/>
    </ligand>
</feature>
<evidence type="ECO:0000256" key="8">
    <source>
        <dbReference type="ARBA" id="ARBA00022679"/>
    </source>
</evidence>
<dbReference type="GO" id="GO:0004618">
    <property type="term" value="F:phosphoglycerate kinase activity"/>
    <property type="evidence" value="ECO:0007669"/>
    <property type="project" value="UniProtKB-EC"/>
</dbReference>
<keyword evidence="9" id="KW-0479">Metal-binding</keyword>
<feature type="binding site" evidence="15">
    <location>
        <begin position="23"/>
        <end position="25"/>
    </location>
    <ligand>
        <name>substrate</name>
    </ligand>
</feature>
<dbReference type="EC" id="2.7.2.3" evidence="6 17"/>
<dbReference type="GO" id="GO:0043531">
    <property type="term" value="F:ADP binding"/>
    <property type="evidence" value="ECO:0007669"/>
    <property type="project" value="TreeGrafter"/>
</dbReference>
<keyword evidence="7" id="KW-0963">Cytoplasm</keyword>
<evidence type="ECO:0000256" key="10">
    <source>
        <dbReference type="ARBA" id="ARBA00022741"/>
    </source>
</evidence>
<reference evidence="19 20" key="1">
    <citation type="submission" date="2016-10" db="EMBL/GenBank/DDBJ databases">
        <title>The genome of Paramicrosporidium saccamoebae is the missing link in understanding Cryptomycota and Microsporidia evolution.</title>
        <authorList>
            <person name="Quandt C.A."/>
            <person name="Beaudet D."/>
            <person name="Corsaro D."/>
            <person name="Michel R."/>
            <person name="Corradi N."/>
            <person name="James T."/>
        </authorList>
    </citation>
    <scope>NUCLEOTIDE SEQUENCE [LARGE SCALE GENOMIC DNA]</scope>
    <source>
        <strain evidence="19 20">KSL3</strain>
    </source>
</reference>
<feature type="binding site" evidence="16">
    <location>
        <position position="286"/>
    </location>
    <ligand>
        <name>ATP</name>
        <dbReference type="ChEBI" id="CHEBI:30616"/>
    </ligand>
</feature>
<evidence type="ECO:0000256" key="12">
    <source>
        <dbReference type="ARBA" id="ARBA00022840"/>
    </source>
</evidence>
<evidence type="ECO:0000256" key="9">
    <source>
        <dbReference type="ARBA" id="ARBA00022723"/>
    </source>
</evidence>
<comment type="pathway">
    <text evidence="3">Carbohydrate degradation; glycolysis; pyruvate from D-glyceraldehyde 3-phosphate: step 2/5.</text>
</comment>
<evidence type="ECO:0000313" key="19">
    <source>
        <dbReference type="EMBL" id="PJF18178.1"/>
    </source>
</evidence>
<accession>A0A2H9TKC1</accession>
<dbReference type="Proteomes" id="UP000240830">
    <property type="component" value="Unassembled WGS sequence"/>
</dbReference>
<name>A0A2H9TKC1_9FUNG</name>
<dbReference type="GO" id="GO:0005524">
    <property type="term" value="F:ATP binding"/>
    <property type="evidence" value="ECO:0007669"/>
    <property type="project" value="UniProtKB-KW"/>
</dbReference>
<sequence length="415" mass="43963">MIGSPTIWCVGNVAGKRVLVRVDYNVPLTEDGKVANNQRIAATLPTLDYLLKGNVKCIVLLSHLGRPDGVRVEKLSLKPVAAELERLLKRPITFLDDCVGSSVERVCAEADGGKIILLENLRFHLEEEGTVKRKDGTHTADESEIKQFRASLTKLGDICVNDAFGVVHRAHSSVTGIELPRVAGLLLSKELEYFSKVLESPDGIDLAIVGGAKVTDKIPLIKNLLPKVKQLAVGGAMAFTFLKTLHGMDIGKSLYDEEGAALVPAIMKDADRLGVKMILPVDFVTGTDLRESARVGSATMKDGIPADMMGLDNGPLSTQSLVEAIGTAKSILWNGPVGVFEVSHFAAGTKAVLQALAEATKRGAVTIVGGGDSGAAAAKWDFEDKLSHVSTGGGASLELLEGRELPGISALSNKD</sequence>
<evidence type="ECO:0000256" key="11">
    <source>
        <dbReference type="ARBA" id="ARBA00022777"/>
    </source>
</evidence>
<evidence type="ECO:0000256" key="17">
    <source>
        <dbReference type="RuleBase" id="RU000532"/>
    </source>
</evidence>
<proteinExistence type="inferred from homology"/>
<keyword evidence="10" id="KW-0547">Nucleotide-binding</keyword>
<dbReference type="AlphaFoldDB" id="A0A2H9TKC1"/>
<protein>
    <recommendedName>
        <fullName evidence="6 17">Phosphoglycerate kinase</fullName>
        <ecNumber evidence="6 17">2.7.2.3</ecNumber>
    </recommendedName>
</protein>
<dbReference type="InterPro" id="IPR015824">
    <property type="entry name" value="Phosphoglycerate_kinase_N"/>
</dbReference>
<evidence type="ECO:0000256" key="6">
    <source>
        <dbReference type="ARBA" id="ARBA00013061"/>
    </source>
</evidence>
<dbReference type="PIRSF" id="PIRSF000724">
    <property type="entry name" value="Pgk"/>
    <property type="match status" value="1"/>
</dbReference>
<dbReference type="STRING" id="1246581.A0A2H9TKC1"/>
<evidence type="ECO:0000313" key="20">
    <source>
        <dbReference type="Proteomes" id="UP000240830"/>
    </source>
</evidence>
<comment type="cofactor">
    <cofactor evidence="2">
        <name>Mg(2+)</name>
        <dbReference type="ChEBI" id="CHEBI:18420"/>
    </cofactor>
</comment>
<comment type="similarity">
    <text evidence="4 17">Belongs to the phosphoglycerate kinase family.</text>
</comment>
<feature type="binding site" evidence="15">
    <location>
        <position position="122"/>
    </location>
    <ligand>
        <name>(2R)-3-phosphoglycerate</name>
        <dbReference type="ChEBI" id="CHEBI:58272"/>
    </ligand>
</feature>
<evidence type="ECO:0000256" key="7">
    <source>
        <dbReference type="ARBA" id="ARBA00022490"/>
    </source>
</evidence>
<evidence type="ECO:0000256" key="5">
    <source>
        <dbReference type="ARBA" id="ARBA00011245"/>
    </source>
</evidence>
<keyword evidence="11 17" id="KW-0418">Kinase</keyword>
<dbReference type="InterPro" id="IPR036043">
    <property type="entry name" value="Phosphoglycerate_kinase_sf"/>
</dbReference>
<dbReference type="PRINTS" id="PR00477">
    <property type="entry name" value="PHGLYCKINASE"/>
</dbReference>
<evidence type="ECO:0000256" key="14">
    <source>
        <dbReference type="ARBA" id="ARBA00023152"/>
    </source>
</evidence>
<dbReference type="PANTHER" id="PTHR11406:SF0">
    <property type="entry name" value="PHOSPHOGLYCERATE KINASE"/>
    <property type="match status" value="1"/>
</dbReference>
<dbReference type="EMBL" id="MTSL01000137">
    <property type="protein sequence ID" value="PJF18178.1"/>
    <property type="molecule type" value="Genomic_DNA"/>
</dbReference>
<keyword evidence="13" id="KW-0460">Magnesium</keyword>
<dbReference type="PROSITE" id="PS00111">
    <property type="entry name" value="PGLYCERATE_KINASE"/>
    <property type="match status" value="1"/>
</dbReference>
<dbReference type="GO" id="GO:0046872">
    <property type="term" value="F:metal ion binding"/>
    <property type="evidence" value="ECO:0007669"/>
    <property type="project" value="UniProtKB-KW"/>
</dbReference>
<gene>
    <name evidence="19" type="ORF">PSACC_02017</name>
</gene>
<evidence type="ECO:0000256" key="4">
    <source>
        <dbReference type="ARBA" id="ARBA00008982"/>
    </source>
</evidence>
<feature type="binding site" evidence="15">
    <location>
        <position position="39"/>
    </location>
    <ligand>
        <name>(2R)-3-phosphoglycerate</name>
        <dbReference type="ChEBI" id="CHEBI:58272"/>
    </ligand>
</feature>
<evidence type="ECO:0000256" key="15">
    <source>
        <dbReference type="PIRSR" id="PIRSR000724-1"/>
    </source>
</evidence>
<evidence type="ECO:0000256" key="1">
    <source>
        <dbReference type="ARBA" id="ARBA00000642"/>
    </source>
</evidence>
<feature type="binding site" evidence="16">
    <location>
        <position position="341"/>
    </location>
    <ligand>
        <name>ATP</name>
        <dbReference type="ChEBI" id="CHEBI:30616"/>
    </ligand>
</feature>
<keyword evidence="8 17" id="KW-0808">Transferase</keyword>
<feature type="binding site" evidence="16">
    <location>
        <begin position="370"/>
        <end position="373"/>
    </location>
    <ligand>
        <name>ATP</name>
        <dbReference type="ChEBI" id="CHEBI:30616"/>
    </ligand>
</feature>
<dbReference type="InterPro" id="IPR015911">
    <property type="entry name" value="Phosphoglycerate_kinase_CS"/>
</dbReference>
<dbReference type="GO" id="GO:0005829">
    <property type="term" value="C:cytosol"/>
    <property type="evidence" value="ECO:0007669"/>
    <property type="project" value="TreeGrafter"/>
</dbReference>
<dbReference type="HAMAP" id="MF_00145">
    <property type="entry name" value="Phosphoglyc_kinase"/>
    <property type="match status" value="1"/>
</dbReference>
<dbReference type="OrthoDB" id="275353at2759"/>
<keyword evidence="14" id="KW-0324">Glycolysis</keyword>
<organism evidence="19 20">
    <name type="scientific">Paramicrosporidium saccamoebae</name>
    <dbReference type="NCBI Taxonomy" id="1246581"/>
    <lineage>
        <taxon>Eukaryota</taxon>
        <taxon>Fungi</taxon>
        <taxon>Fungi incertae sedis</taxon>
        <taxon>Cryptomycota</taxon>
        <taxon>Cryptomycota incertae sedis</taxon>
        <taxon>Paramicrosporidium</taxon>
    </lineage>
</organism>
<evidence type="ECO:0000256" key="18">
    <source>
        <dbReference type="RuleBase" id="RU000696"/>
    </source>
</evidence>
<dbReference type="InterPro" id="IPR001576">
    <property type="entry name" value="Phosphoglycerate_kinase"/>
</dbReference>
<evidence type="ECO:0000256" key="16">
    <source>
        <dbReference type="PIRSR" id="PIRSR000724-2"/>
    </source>
</evidence>